<gene>
    <name evidence="9" type="primary">LOC117563932</name>
</gene>
<evidence type="ECO:0000259" key="6">
    <source>
        <dbReference type="Pfam" id="PF10392"/>
    </source>
</evidence>
<dbReference type="InterPro" id="IPR049176">
    <property type="entry name" value="COG5_N"/>
</dbReference>
<dbReference type="RefSeq" id="XP_034098395.1">
    <property type="nucleotide sequence ID" value="XM_034242504.2"/>
</dbReference>
<evidence type="ECO:0000313" key="8">
    <source>
        <dbReference type="Proteomes" id="UP000515160"/>
    </source>
</evidence>
<protein>
    <recommendedName>
        <fullName evidence="2">Conserved oligomeric Golgi complex subunit 5</fullName>
    </recommendedName>
</protein>
<comment type="subcellular location">
    <subcellularLocation>
        <location evidence="1">Golgi apparatus membrane</location>
        <topology evidence="1">Peripheral membrane protein</topology>
    </subcellularLocation>
</comment>
<dbReference type="GO" id="GO:0006891">
    <property type="term" value="P:intra-Golgi vesicle-mediated transport"/>
    <property type="evidence" value="ECO:0007669"/>
    <property type="project" value="InterPro"/>
</dbReference>
<name>A0A6P8WKR4_DROAB</name>
<evidence type="ECO:0000259" key="7">
    <source>
        <dbReference type="Pfam" id="PF20649"/>
    </source>
</evidence>
<reference evidence="9" key="1">
    <citation type="submission" date="2025-08" db="UniProtKB">
        <authorList>
            <consortium name="RefSeq"/>
        </authorList>
    </citation>
    <scope>IDENTIFICATION</scope>
    <source>
        <strain evidence="9">15112-1751.03</strain>
        <tissue evidence="9">Whole Adult</tissue>
    </source>
</reference>
<keyword evidence="3" id="KW-0333">Golgi apparatus</keyword>
<dbReference type="GO" id="GO:0000139">
    <property type="term" value="C:Golgi membrane"/>
    <property type="evidence" value="ECO:0007669"/>
    <property type="project" value="UniProtKB-SubCell"/>
</dbReference>
<feature type="compositionally biased region" description="Polar residues" evidence="5">
    <location>
        <begin position="27"/>
        <end position="37"/>
    </location>
</feature>
<sequence length="780" mass="88123">MPVKYLKSTKLSYSCVAMVSKTMTTSSLNASKDNTSPVDPKTDDDDYTSSMSHLTIGAQIQELSKRLQNTTEELHQQVRDKHGALLQQATHAGRFDAALNTLTDDVQRVRATGHRLKNQVDTQYQLVENQTQVLGRLHEVSHLLRSAGTLLTLTAKLKSTKDVLRQAELHFELGQLIEDKELKDIEFIQEERAYVISSGQKIRNLTQMQLVTGLQERNQTQVVNALKIFMNFNTLEKSLENLLATFIADMEQSLKECFAGTDISVLNKADAMRSPTNSARNNSARGPGKAPQLTTTQNFRAKFWKSLHWLLYDELYESCTQIKLLKTSLEQINQFGYTSESSDQCIPQRFWQRVQQLLRKSFDECSQHVNQTLQEGLSKLLTSARGLEQRLHNEFQFDNELFAPLEVGYVSKCAANLKACLAGVELPGNETVDNFIRVATTELSAALIDSRLSTTIANVFIACGKELCTKLEAQIKLGADSKQVVDMPNLQQQQNTQLANVLYYYKDSVRRMLRDLQLQFEKTTGGASGTIARSLELADLLIGTILQQIMESIITTISIIILSMHREPGLNTDRLSTTGPSMYMKELQEFISRSWSHHIELFDDKELTSKCGQELAKRCIELFIHNLCILRPLSAAGRQRLKQDCQNMEQALKPLCPNLAELGKPSRLLRAMSLLIVQTPQELVKQTVGSDSLVPSYIVLLLLFGHAGAELQSPHTTANWSNERLIEWLDGHTAEREKLELISGALQRYRDNARRKNIQQYDEVYPMMVDYFEQALKAIA</sequence>
<dbReference type="OrthoDB" id="18786at2759"/>
<organism evidence="8 9">
    <name type="scientific">Drosophila albomicans</name>
    <name type="common">Fruit fly</name>
    <dbReference type="NCBI Taxonomy" id="7291"/>
    <lineage>
        <taxon>Eukaryota</taxon>
        <taxon>Metazoa</taxon>
        <taxon>Ecdysozoa</taxon>
        <taxon>Arthropoda</taxon>
        <taxon>Hexapoda</taxon>
        <taxon>Insecta</taxon>
        <taxon>Pterygota</taxon>
        <taxon>Neoptera</taxon>
        <taxon>Endopterygota</taxon>
        <taxon>Diptera</taxon>
        <taxon>Brachycera</taxon>
        <taxon>Muscomorpha</taxon>
        <taxon>Ephydroidea</taxon>
        <taxon>Drosophilidae</taxon>
        <taxon>Drosophila</taxon>
    </lineage>
</organism>
<dbReference type="PANTHER" id="PTHR13228">
    <property type="entry name" value="CONSERVED OLIGOMERIC GOLGI COMPLEX COMPONENT 5"/>
    <property type="match status" value="1"/>
</dbReference>
<feature type="compositionally biased region" description="Polar residues" evidence="5">
    <location>
        <begin position="274"/>
        <end position="284"/>
    </location>
</feature>
<evidence type="ECO:0000256" key="3">
    <source>
        <dbReference type="ARBA" id="ARBA00023034"/>
    </source>
</evidence>
<evidence type="ECO:0000256" key="5">
    <source>
        <dbReference type="SAM" id="MobiDB-lite"/>
    </source>
</evidence>
<feature type="domain" description="Conserved oligomeric Golgi complex subunit 5 helical" evidence="7">
    <location>
        <begin position="182"/>
        <end position="384"/>
    </location>
</feature>
<dbReference type="Pfam" id="PF20649">
    <property type="entry name" value="COG5_C"/>
    <property type="match status" value="1"/>
</dbReference>
<proteinExistence type="predicted"/>
<dbReference type="PANTHER" id="PTHR13228:SF3">
    <property type="entry name" value="CONSERVED OLIGOMERIC GOLGI COMPLEX SUBUNIT 5"/>
    <property type="match status" value="1"/>
</dbReference>
<dbReference type="InterPro" id="IPR048485">
    <property type="entry name" value="COG5_helical"/>
</dbReference>
<feature type="region of interest" description="Disordered" evidence="5">
    <location>
        <begin position="27"/>
        <end position="46"/>
    </location>
</feature>
<evidence type="ECO:0000256" key="1">
    <source>
        <dbReference type="ARBA" id="ARBA00004395"/>
    </source>
</evidence>
<dbReference type="AlphaFoldDB" id="A0A6P8WKR4"/>
<dbReference type="GeneID" id="117563932"/>
<dbReference type="Pfam" id="PF10392">
    <property type="entry name" value="COG5_N"/>
    <property type="match status" value="1"/>
</dbReference>
<dbReference type="InterPro" id="IPR019465">
    <property type="entry name" value="Cog5"/>
</dbReference>
<dbReference type="GO" id="GO:0017119">
    <property type="term" value="C:Golgi transport complex"/>
    <property type="evidence" value="ECO:0007669"/>
    <property type="project" value="InterPro"/>
</dbReference>
<dbReference type="CTD" id="100529224"/>
<accession>A0A6P8WKR4</accession>
<feature type="region of interest" description="Disordered" evidence="5">
    <location>
        <begin position="273"/>
        <end position="292"/>
    </location>
</feature>
<evidence type="ECO:0000256" key="2">
    <source>
        <dbReference type="ARBA" id="ARBA00020974"/>
    </source>
</evidence>
<keyword evidence="4" id="KW-0472">Membrane</keyword>
<dbReference type="Proteomes" id="UP000515160">
    <property type="component" value="Chromosome 2L"/>
</dbReference>
<evidence type="ECO:0000256" key="4">
    <source>
        <dbReference type="ARBA" id="ARBA00023136"/>
    </source>
</evidence>
<keyword evidence="8" id="KW-1185">Reference proteome</keyword>
<evidence type="ECO:0000313" key="9">
    <source>
        <dbReference type="RefSeq" id="XP_034098395.1"/>
    </source>
</evidence>
<feature type="domain" description="Conserved oligomeric Golgi complex subunit 5 N-terminal" evidence="6">
    <location>
        <begin position="51"/>
        <end position="157"/>
    </location>
</feature>